<feature type="compositionally biased region" description="Polar residues" evidence="1">
    <location>
        <begin position="288"/>
        <end position="297"/>
    </location>
</feature>
<feature type="compositionally biased region" description="Low complexity" evidence="1">
    <location>
        <begin position="730"/>
        <end position="743"/>
    </location>
</feature>
<feature type="compositionally biased region" description="Basic and acidic residues" evidence="1">
    <location>
        <begin position="781"/>
        <end position="794"/>
    </location>
</feature>
<feature type="region of interest" description="Disordered" evidence="1">
    <location>
        <begin position="523"/>
        <end position="596"/>
    </location>
</feature>
<evidence type="ECO:0000313" key="3">
    <source>
        <dbReference type="Proteomes" id="UP001444661"/>
    </source>
</evidence>
<name>A0ABR1TI11_9PEZI</name>
<feature type="compositionally biased region" description="Polar residues" evidence="1">
    <location>
        <begin position="419"/>
        <end position="444"/>
    </location>
</feature>
<protein>
    <submittedName>
        <fullName evidence="2">Uncharacterized protein</fullName>
    </submittedName>
</protein>
<feature type="compositionally biased region" description="Polar residues" evidence="1">
    <location>
        <begin position="356"/>
        <end position="386"/>
    </location>
</feature>
<feature type="compositionally biased region" description="Low complexity" evidence="1">
    <location>
        <begin position="807"/>
        <end position="826"/>
    </location>
</feature>
<keyword evidence="3" id="KW-1185">Reference proteome</keyword>
<feature type="compositionally biased region" description="Basic and acidic residues" evidence="1">
    <location>
        <begin position="827"/>
        <end position="836"/>
    </location>
</feature>
<feature type="compositionally biased region" description="Low complexity" evidence="1">
    <location>
        <begin position="546"/>
        <end position="587"/>
    </location>
</feature>
<feature type="compositionally biased region" description="Low complexity" evidence="1">
    <location>
        <begin position="460"/>
        <end position="470"/>
    </location>
</feature>
<reference evidence="2 3" key="1">
    <citation type="submission" date="2023-01" db="EMBL/GenBank/DDBJ databases">
        <title>Analysis of 21 Apiospora genomes using comparative genomics revels a genus with tremendous synthesis potential of carbohydrate active enzymes and secondary metabolites.</title>
        <authorList>
            <person name="Sorensen T."/>
        </authorList>
    </citation>
    <scope>NUCLEOTIDE SEQUENCE [LARGE SCALE GENOMIC DNA]</scope>
    <source>
        <strain evidence="2 3">CBS 33761</strain>
    </source>
</reference>
<feature type="region of interest" description="Disordered" evidence="1">
    <location>
        <begin position="320"/>
        <end position="510"/>
    </location>
</feature>
<feature type="compositionally biased region" description="Low complexity" evidence="1">
    <location>
        <begin position="913"/>
        <end position="946"/>
    </location>
</feature>
<feature type="compositionally biased region" description="Polar residues" evidence="1">
    <location>
        <begin position="528"/>
        <end position="545"/>
    </location>
</feature>
<feature type="region of interest" description="Disordered" evidence="1">
    <location>
        <begin position="709"/>
        <end position="854"/>
    </location>
</feature>
<proteinExistence type="predicted"/>
<feature type="region of interest" description="Disordered" evidence="1">
    <location>
        <begin position="622"/>
        <end position="671"/>
    </location>
</feature>
<dbReference type="EMBL" id="JAQQWK010000003">
    <property type="protein sequence ID" value="KAK8045606.1"/>
    <property type="molecule type" value="Genomic_DNA"/>
</dbReference>
<feature type="region of interest" description="Disordered" evidence="1">
    <location>
        <begin position="1010"/>
        <end position="1053"/>
    </location>
</feature>
<feature type="compositionally biased region" description="Polar residues" evidence="1">
    <location>
        <begin position="471"/>
        <end position="481"/>
    </location>
</feature>
<gene>
    <name evidence="2" type="ORF">PG993_005630</name>
</gene>
<feature type="compositionally biased region" description="Basic and acidic residues" evidence="1">
    <location>
        <begin position="625"/>
        <end position="636"/>
    </location>
</feature>
<feature type="region of interest" description="Disordered" evidence="1">
    <location>
        <begin position="223"/>
        <end position="244"/>
    </location>
</feature>
<organism evidence="2 3">
    <name type="scientific">Apiospora rasikravindrae</name>
    <dbReference type="NCBI Taxonomy" id="990691"/>
    <lineage>
        <taxon>Eukaryota</taxon>
        <taxon>Fungi</taxon>
        <taxon>Dikarya</taxon>
        <taxon>Ascomycota</taxon>
        <taxon>Pezizomycotina</taxon>
        <taxon>Sordariomycetes</taxon>
        <taxon>Xylariomycetidae</taxon>
        <taxon>Amphisphaeriales</taxon>
        <taxon>Apiosporaceae</taxon>
        <taxon>Apiospora</taxon>
    </lineage>
</organism>
<feature type="region of interest" description="Disordered" evidence="1">
    <location>
        <begin position="894"/>
        <end position="971"/>
    </location>
</feature>
<feature type="region of interest" description="Disordered" evidence="1">
    <location>
        <begin position="1"/>
        <end position="62"/>
    </location>
</feature>
<evidence type="ECO:0000313" key="2">
    <source>
        <dbReference type="EMBL" id="KAK8045606.1"/>
    </source>
</evidence>
<dbReference type="Proteomes" id="UP001444661">
    <property type="component" value="Unassembled WGS sequence"/>
</dbReference>
<feature type="region of interest" description="Disordered" evidence="1">
    <location>
        <begin position="258"/>
        <end position="300"/>
    </location>
</feature>
<comment type="caution">
    <text evidence="2">The sequence shown here is derived from an EMBL/GenBank/DDBJ whole genome shotgun (WGS) entry which is preliminary data.</text>
</comment>
<sequence length="1071" mass="116156">MGHRSKFTFPVPGRKPKPSPPSTKAGPALTKAERILGTGGINVDSPSNSMRSPPQPWDAKSGISISVSESSDGYATVQTGLGIRTDDEYDDNATAGTSYGQQQNVPCPWDLESDIIPRQLRTAQGNDHANQLRQQKSAATIGHHYRDGTTTASTAMRRQSNASTIFTHYDPHQVPLSISQQTSSSAMAKGLPTKITDLVDVDGLLNGKQDKKKPAKLDLSLLRPKNTRSNKDVSPQQAEPVLGNNYVMRSPSFVSQTSSVKNSFEMPPHLGGFGSKRASRKMNKLPPGSNNQSNDTLPSLGKMSELNQLYDHYERQLFGQEDEEEENDEESSSPLLEFPMPPMNDHRFSSEPSPPLTTASTHMSSFVTPLSNPVTRQAAYQPQQPYRNRKDSTTSSRRTTTAISPPHSHLHNAQEDAASISSRNTGKSKVSQQKSPLDTDLQQRSVLSLSDSESDDETFSDSAPMSSMSSHGQTSHGSSPASDYRKRPDQQQTISAASAPQNHHNNHNTVADSKSKAYNRLSDFLTVPNPSSPGQHASPRSSPAVSQTTLRSASSSSTTTGLSKSGSGYPSDRSARSSATADSLTRAKTARQPQDAYGVHEAKVIAILPVASTVDAASMSGMPESDYHASEYDPRFSRQRNSDQPTPPLSPTSVDFYIQSPPKSIDRSSVSVADATEAHNARFMAVTRQEEMLLAALRKKRAIMRENNLAEAGGEKGGSVAGSLNEERSNNGSSSSSSGSRSSRQFEKGTSTSSHGRKLSSESMPRNTIVFPGRSSSLARNMKDLTADREREGRSGSALSQHRTGPASKSAMRAASSSRLASANSAHARDDSDDRHHRLSGSYVSGGPQAPGQHDRRERVLMFLDRPLGGLDSVDSAEPSPDLSEFLDFDMVSEMGGGHGHGEDRRRSRARSRYNTSGSGSHGYGHSSSSHNNNNNKNNNNTSDSINYHRRKPSNRPRADSNALNPMTSPLRIRLDGVPEREFRDENGFDVDDLDVDEDEDDYLEDDHFDGFSDVMQHPTMTSTSSRRPAVARDESPVRPRQGSGMLMGHIKGKNSAIRISAVGPSWGDDD</sequence>
<feature type="compositionally biased region" description="Acidic residues" evidence="1">
    <location>
        <begin position="320"/>
        <end position="331"/>
    </location>
</feature>
<feature type="compositionally biased region" description="Polar residues" evidence="1">
    <location>
        <begin position="490"/>
        <end position="510"/>
    </location>
</feature>
<accession>A0ABR1TI11</accession>
<evidence type="ECO:0000256" key="1">
    <source>
        <dbReference type="SAM" id="MobiDB-lite"/>
    </source>
</evidence>